<name>A0AAI9HXX4_PROST</name>
<dbReference type="Pfam" id="PF06476">
    <property type="entry name" value="DUF1090"/>
    <property type="match status" value="1"/>
</dbReference>
<evidence type="ECO:0000256" key="2">
    <source>
        <dbReference type="SAM" id="SignalP"/>
    </source>
</evidence>
<keyword evidence="2" id="KW-0732">Signal</keyword>
<evidence type="ECO:0000313" key="4">
    <source>
        <dbReference type="EMBL" id="MER5076963.1"/>
    </source>
</evidence>
<evidence type="ECO:0000256" key="1">
    <source>
        <dbReference type="SAM" id="Coils"/>
    </source>
</evidence>
<reference evidence="4 5" key="1">
    <citation type="submission" date="2021-04" db="EMBL/GenBank/DDBJ databases">
        <title>Determining the burden of carbapenem-resistant Enterobacterales from a tertiary public heath setting in Bangladesh: a clinical, epidemiological, and molecular study.</title>
        <authorList>
            <person name="Farzana R."/>
            <person name="Walsh T.R."/>
        </authorList>
    </citation>
    <scope>NUCLEOTIDE SEQUENCE [LARGE SCALE GENOMIC DNA]</scope>
    <source>
        <strain evidence="4">Dmpro_s316</strain>
        <strain evidence="5">dmpro_s316</strain>
    </source>
</reference>
<accession>A0AAI9HXX4</accession>
<feature type="coiled-coil region" evidence="1">
    <location>
        <begin position="72"/>
        <end position="132"/>
    </location>
</feature>
<evidence type="ECO:0000313" key="3">
    <source>
        <dbReference type="EMBL" id="EMP9431853.1"/>
    </source>
</evidence>
<sequence length="133" mass="15054">MRKTLMTTMTTVLILAGTSAMAASPNNGCQIKKQKIETQIEYAKKHGNTHRIAGLQRALDNVNTYCTPESLYRDSQKNVAEKQEKVQEREAELLEEKQKGDSGKIAKRERKLKEAQEELKEAQAELETYKTGL</sequence>
<evidence type="ECO:0000313" key="5">
    <source>
        <dbReference type="Proteomes" id="UP001495779"/>
    </source>
</evidence>
<dbReference type="Proteomes" id="UP001495779">
    <property type="component" value="Unassembled WGS sequence"/>
</dbReference>
<dbReference type="RefSeq" id="WP_196713878.1">
    <property type="nucleotide sequence ID" value="NZ_CP095443.1"/>
</dbReference>
<reference evidence="3" key="2">
    <citation type="submission" date="2024-02" db="EMBL/GenBank/DDBJ databases">
        <authorList>
            <consortium name="Clinical and Environmental Microbiology Branch: Whole genome sequencing antimicrobial resistance pathogens in the healthcare setting"/>
        </authorList>
    </citation>
    <scope>NUCLEOTIDE SEQUENCE</scope>
    <source>
        <strain evidence="3">2020GO-00142</strain>
    </source>
</reference>
<feature type="signal peptide" evidence="2">
    <location>
        <begin position="1"/>
        <end position="22"/>
    </location>
</feature>
<dbReference type="EMBL" id="JAGSRH010000010">
    <property type="protein sequence ID" value="MER5076963.1"/>
    <property type="molecule type" value="Genomic_DNA"/>
</dbReference>
<dbReference type="EMBL" id="AAZDVE040000004">
    <property type="protein sequence ID" value="EMP9431853.1"/>
    <property type="molecule type" value="Genomic_DNA"/>
</dbReference>
<organism evidence="3">
    <name type="scientific">Providencia stuartii</name>
    <dbReference type="NCBI Taxonomy" id="588"/>
    <lineage>
        <taxon>Bacteria</taxon>
        <taxon>Pseudomonadati</taxon>
        <taxon>Pseudomonadota</taxon>
        <taxon>Gammaproteobacteria</taxon>
        <taxon>Enterobacterales</taxon>
        <taxon>Morganellaceae</taxon>
        <taxon>Providencia</taxon>
    </lineage>
</organism>
<comment type="caution">
    <text evidence="3">The sequence shown here is derived from an EMBL/GenBank/DDBJ whole genome shotgun (WGS) entry which is preliminary data.</text>
</comment>
<gene>
    <name evidence="3" type="ORF">JRA39_000868</name>
    <name evidence="4" type="ORF">KDV35_08880</name>
</gene>
<feature type="chain" id="PRO_5043281412" evidence="2">
    <location>
        <begin position="23"/>
        <end position="133"/>
    </location>
</feature>
<dbReference type="AlphaFoldDB" id="A0AAI9HXX4"/>
<dbReference type="InterPro" id="IPR009468">
    <property type="entry name" value="DUF1090"/>
</dbReference>
<protein>
    <submittedName>
        <fullName evidence="3">DUF1090 domain-containing protein</fullName>
    </submittedName>
</protein>
<keyword evidence="1" id="KW-0175">Coiled coil</keyword>
<proteinExistence type="predicted"/>